<evidence type="ECO:0000256" key="3">
    <source>
        <dbReference type="ARBA" id="ARBA00022966"/>
    </source>
</evidence>
<evidence type="ECO:0000256" key="2">
    <source>
        <dbReference type="ARBA" id="ARBA00022729"/>
    </source>
</evidence>
<keyword evidence="4" id="KW-0472">Membrane</keyword>
<evidence type="ECO:0000313" key="6">
    <source>
        <dbReference type="EMBL" id="GLB53065.1"/>
    </source>
</evidence>
<dbReference type="Gene3D" id="2.170.130.10">
    <property type="entry name" value="TonB-dependent receptor, plug domain"/>
    <property type="match status" value="1"/>
</dbReference>
<keyword evidence="4" id="KW-0998">Cell outer membrane</keyword>
<gene>
    <name evidence="6" type="ORF">NBRC110019_21050</name>
</gene>
<evidence type="ECO:0000256" key="4">
    <source>
        <dbReference type="PROSITE-ProRule" id="PRU01360"/>
    </source>
</evidence>
<dbReference type="InterPro" id="IPR011626">
    <property type="entry name" value="Alpha-macroglobulin_TED"/>
</dbReference>
<dbReference type="PANTHER" id="PTHR11412:SF136">
    <property type="entry name" value="CD109 ANTIGEN"/>
    <property type="match status" value="1"/>
</dbReference>
<dbReference type="GO" id="GO:0005615">
    <property type="term" value="C:extracellular space"/>
    <property type="evidence" value="ECO:0007669"/>
    <property type="project" value="InterPro"/>
</dbReference>
<dbReference type="InterPro" id="IPR001599">
    <property type="entry name" value="Macroglobln_a2"/>
</dbReference>
<feature type="domain" description="Alpha-2-macroglobulin" evidence="5">
    <location>
        <begin position="839"/>
        <end position="931"/>
    </location>
</feature>
<dbReference type="InterPro" id="IPR047565">
    <property type="entry name" value="Alpha-macroglob_thiol-ester_cl"/>
</dbReference>
<dbReference type="InterPro" id="IPR050473">
    <property type="entry name" value="A2M/Complement_sys"/>
</dbReference>
<reference evidence="6" key="1">
    <citation type="submission" date="2022-07" db="EMBL/GenBank/DDBJ databases">
        <title>Taxonomy of Novel Oxalotrophic and Methylotrophic Bacteria.</title>
        <authorList>
            <person name="Sahin N."/>
            <person name="Tani A."/>
        </authorList>
    </citation>
    <scope>NUCLEOTIDE SEQUENCE</scope>
    <source>
        <strain evidence="6">AM327</strain>
    </source>
</reference>
<dbReference type="Gene3D" id="2.60.40.690">
    <property type="entry name" value="Alpha-macroglobulin, receptor-binding domain"/>
    <property type="match status" value="1"/>
</dbReference>
<dbReference type="InterPro" id="IPR002890">
    <property type="entry name" value="MG2"/>
</dbReference>
<dbReference type="SMART" id="SM01419">
    <property type="entry name" value="Thiol-ester_cl"/>
    <property type="match status" value="1"/>
</dbReference>
<dbReference type="CDD" id="cd02891">
    <property type="entry name" value="A2M_like"/>
    <property type="match status" value="1"/>
</dbReference>
<dbReference type="EMBL" id="BRVP01000013">
    <property type="protein sequence ID" value="GLB53065.1"/>
    <property type="molecule type" value="Genomic_DNA"/>
</dbReference>
<dbReference type="SMART" id="SM01360">
    <property type="entry name" value="A2M"/>
    <property type="match status" value="1"/>
</dbReference>
<dbReference type="Pfam" id="PF07678">
    <property type="entry name" value="TED_complement"/>
    <property type="match status" value="1"/>
</dbReference>
<comment type="subcellular location">
    <subcellularLocation>
        <location evidence="4">Cell outer membrane</location>
        <topology evidence="4">Multi-pass membrane protein</topology>
    </subcellularLocation>
</comment>
<keyword evidence="4" id="KW-0813">Transport</keyword>
<dbReference type="InterPro" id="IPR036595">
    <property type="entry name" value="A-macroglobulin_rcpt-bd_sf"/>
</dbReference>
<comment type="similarity">
    <text evidence="4">Belongs to the TonB-dependent receptor family.</text>
</comment>
<evidence type="ECO:0000259" key="5">
    <source>
        <dbReference type="SMART" id="SM01360"/>
    </source>
</evidence>
<dbReference type="Gene3D" id="2.60.40.1930">
    <property type="match status" value="1"/>
</dbReference>
<dbReference type="InterPro" id="IPR039426">
    <property type="entry name" value="TonB-dep_rcpt-like"/>
</dbReference>
<keyword evidence="7" id="KW-1185">Reference proteome</keyword>
<keyword evidence="2" id="KW-0732">Signal</keyword>
<comment type="caution">
    <text evidence="6">The sequence shown here is derived from an EMBL/GenBank/DDBJ whole genome shotgun (WGS) entry which is preliminary data.</text>
</comment>
<organism evidence="6 7">
    <name type="scientific">Neptunitalea chrysea</name>
    <dbReference type="NCBI Taxonomy" id="1647581"/>
    <lineage>
        <taxon>Bacteria</taxon>
        <taxon>Pseudomonadati</taxon>
        <taxon>Bacteroidota</taxon>
        <taxon>Flavobacteriia</taxon>
        <taxon>Flavobacteriales</taxon>
        <taxon>Flavobacteriaceae</taxon>
        <taxon>Neptunitalea</taxon>
    </lineage>
</organism>
<dbReference type="Pfam" id="PF00207">
    <property type="entry name" value="A2M"/>
    <property type="match status" value="1"/>
</dbReference>
<dbReference type="RefSeq" id="WP_281754737.1">
    <property type="nucleotide sequence ID" value="NZ_BRVP01000013.1"/>
</dbReference>
<keyword evidence="3" id="KW-0882">Thioester bond</keyword>
<proteinExistence type="inferred from homology"/>
<dbReference type="GO" id="GO:0009279">
    <property type="term" value="C:cell outer membrane"/>
    <property type="evidence" value="ECO:0007669"/>
    <property type="project" value="UniProtKB-SubCell"/>
</dbReference>
<sequence>MSLKKIVFAIGLVIIFSFKSNDPKPHSLLEKIYTQTDRPLYFPGETIWFKSYVTNVKGKVSQLSDVMVAELISPKGGVVQTFNYAISQGAAYGNFYIHKDWVGGVYKIRTYTNWMRNYSEEAFFEKEVVIQKVVSPNLLMKLDFERKAYGKGAEVTANLEVNDLENAPLANRMITYKMLMDGAVYISEEVTTDTAGKVQIHFPLPKDLQTTDVLLNVQIPYKGSREAISRSVPVTLNKIDLQLLPESGTAILGVQNTIAFKAVNEFGKPADVSGDIVDDKGTVVTHFTSFHDGMGSFDLLPKTTSYFARITAPFVSDSLIALPKIETNGTRFHVTENEQEYVLKIFSNQYSLVQVIVADAYQELSSEKVATNLYQAVYKIRKKDLSTGIIKITIKNITDAIIAERLLFNNQPNQLKVSVSLNKKVYKTRDKVKVTVTTTDSLNQPIPANLSVSVTDNALVTYADDKQDNILSYLLVSSELHGKIYKPSFYFDPKEPEAIKALDYVMLTHGWRNYITKPVYTSTAEFTPNSRSIQAGKVVDADGKGIQSHLLLFDLETNWVEVFDTDENGAFLIKHFKTGSFKLLAYTNEGQKVAIQLGKLEMGNMNPKNKQTSKELDSGIEYKHLQKPLQSKVDEKVNTPVAVLTTALEANSEALDEVVVIGYGIQRSSNLTGCVQVVSRNELDQIRGDDVSSLLQRKVAGVQVTGNGNDMNQNTTIRIRGGGSVNGNRAPLYVLDGAPIGDISNIEPSEIDNITVLSGSNATSLYGSRGGNGVIVINTKNGYNRMTYGMKKFHSKRFQKYAFKNLYLRAPALTVASQFYSPVYESKEIAKERTDFRNTLYWNPVVQTDANGKASFEFYTSDAISSFVITTEGIGYNGLIGRDETKFGVKKPVNVTVVTPAYMALNDKVQIPVTLTNNTDKEITVGMEVQLPESLQLVTPLPSNYTVAANGYQVVYTTVTPVQKTDEGVVRITVKGEGYTDTLEKKVAVISPYFPTSASVSGSNSRSFEFSVDNAVPGSVKAQFTVYTDVVGTVMDGIEGIMREPYGCFEQVSSTTYPNVLVLQYLRETGKSNPEIEEKALDYIKKGYKKLAAYETKQDGFEWYGDTPPHEALSAYGLMEFTEMKEIYNGVDEAMLARTKKFLLSRKDGKGGFKQNKGKYGFSSAPYRVNNAYIVYALSESGLPVAEYEFEYNTAIQEALDSNDTYRLALVTCASINLKKTDKSALLLKRLKTSITEYGFEHLPVENTITRSYYGSASVETAAFTVMALLKQGDDPYLVSKGIAYLVSKRKHGRFGSTQATSMALKALIAYTKEAKSKLLKTEDVALTINGHTFQRSLKVNKEGKIVIDSLAPYITNGVQTASVAFSNDSIVFPYQLQVLWDATVPNSAPECKVGINTKLVSDVSKIGESVRMNIQVTNTTHEPLPMVTAVVGIPSGTQAEPWQLKEIAEKQQADFVEVFDNYLVFYWKEFDKVETKEIHLDLKTIIPGTYTAPASTAYLYYTDEFKHWVKGKQLIVEE</sequence>
<dbReference type="Gene3D" id="1.50.10.20">
    <property type="match status" value="1"/>
</dbReference>
<comment type="similarity">
    <text evidence="1">Belongs to the protease inhibitor I39 (alpha-2-macroglobulin) family. Bacterial alpha-2-macroglobulin subfamily.</text>
</comment>
<dbReference type="InterPro" id="IPR037066">
    <property type="entry name" value="Plug_dom_sf"/>
</dbReference>
<dbReference type="InterPro" id="IPR012910">
    <property type="entry name" value="Plug_dom"/>
</dbReference>
<evidence type="ECO:0000256" key="1">
    <source>
        <dbReference type="ARBA" id="ARBA00010556"/>
    </source>
</evidence>
<dbReference type="Proteomes" id="UP001143545">
    <property type="component" value="Unassembled WGS sequence"/>
</dbReference>
<keyword evidence="4" id="KW-1134">Transmembrane beta strand</keyword>
<dbReference type="PANTHER" id="PTHR11412">
    <property type="entry name" value="MACROGLOBULIN / COMPLEMENT"/>
    <property type="match status" value="1"/>
</dbReference>
<dbReference type="GO" id="GO:0004866">
    <property type="term" value="F:endopeptidase inhibitor activity"/>
    <property type="evidence" value="ECO:0007669"/>
    <property type="project" value="InterPro"/>
</dbReference>
<keyword evidence="4" id="KW-0812">Transmembrane</keyword>
<dbReference type="SUPFAM" id="SSF48239">
    <property type="entry name" value="Terpenoid cyclases/Protein prenyltransferases"/>
    <property type="match status" value="1"/>
</dbReference>
<dbReference type="SUPFAM" id="SSF56935">
    <property type="entry name" value="Porins"/>
    <property type="match status" value="1"/>
</dbReference>
<dbReference type="Pfam" id="PF01835">
    <property type="entry name" value="MG2"/>
    <property type="match status" value="1"/>
</dbReference>
<dbReference type="Pfam" id="PF07715">
    <property type="entry name" value="Plug"/>
    <property type="match status" value="1"/>
</dbReference>
<protein>
    <recommendedName>
        <fullName evidence="5">Alpha-2-macroglobulin domain-containing protein</fullName>
    </recommendedName>
</protein>
<accession>A0A9W6B5R4</accession>
<dbReference type="PROSITE" id="PS52016">
    <property type="entry name" value="TONB_DEPENDENT_REC_3"/>
    <property type="match status" value="1"/>
</dbReference>
<evidence type="ECO:0000313" key="7">
    <source>
        <dbReference type="Proteomes" id="UP001143545"/>
    </source>
</evidence>
<name>A0A9W6B5R4_9FLAO</name>
<dbReference type="InterPro" id="IPR008930">
    <property type="entry name" value="Terpenoid_cyclase/PrenylTrfase"/>
</dbReference>